<dbReference type="Gene3D" id="3.60.10.10">
    <property type="entry name" value="Endonuclease/exonuclease/phosphatase"/>
    <property type="match status" value="1"/>
</dbReference>
<dbReference type="OrthoDB" id="62798at2759"/>
<evidence type="ECO:0000256" key="2">
    <source>
        <dbReference type="ARBA" id="ARBA00022801"/>
    </source>
</evidence>
<dbReference type="PANTHER" id="PTHR45666:SF15">
    <property type="entry name" value="TYPE I INOSITOL POLYPHOSPHATE 5-PHOSPHATASE 8"/>
    <property type="match status" value="1"/>
</dbReference>
<dbReference type="AlphaFoldDB" id="A0A9D4UQN3"/>
<dbReference type="InterPro" id="IPR036691">
    <property type="entry name" value="Endo/exonu/phosph_ase_sf"/>
</dbReference>
<name>A0A9D4UQN3_ADICA</name>
<sequence length="510" mass="58453">MRVEENKRNKFWPKISLKNWISKKREKQGYEADIVDETDSEVEDYQDLWDLDFERRYSYSATEFTLPRSYSSGFQSRHSSATLLPKDSEVLRSKFSDTHQFRVFVGTWNVGGRAPNDKVDIDEWLGSLKEPADIYVIGFQEVVPLSAGNVLGSENNLPAVKWQHLIRRTLNSTGSTGGSFRRSCSTPSSMWQDSALDFTDSLQHEFGGINLTSFVSRGTPILSPTLNSRSLGHRPLHNRSRYAMVASKQMVGLYVSVWVRSELRQNVRNVKVSCIGCGLMGYLGNKGSISISMSLHQTTFCFVCSHLASGQKDGDEIRRNTDVAEILKRTQFRRSQDINGAGLPETILEHDRVIWLGDLNYRLALSPRVTRSLLAKEDWDALLEKDQLQIQRRAGRVFNGWNEGKIYFAPTYKYRANSDSYTLEKVKLGGKKRTPAWCDRILWYGDGLKQLAYVRAETKLSDHRPVYAVFAADVEVLSRKKLKDFLIFKPAKVEVEELLPFYDDRKFMRY</sequence>
<dbReference type="EMBL" id="JABFUD020000012">
    <property type="protein sequence ID" value="KAI5072047.1"/>
    <property type="molecule type" value="Genomic_DNA"/>
</dbReference>
<reference evidence="4" key="1">
    <citation type="submission" date="2021-01" db="EMBL/GenBank/DDBJ databases">
        <title>Adiantum capillus-veneris genome.</title>
        <authorList>
            <person name="Fang Y."/>
            <person name="Liao Q."/>
        </authorList>
    </citation>
    <scope>NUCLEOTIDE SEQUENCE</scope>
    <source>
        <strain evidence="4">H3</strain>
        <tissue evidence="4">Leaf</tissue>
    </source>
</reference>
<accession>A0A9D4UQN3</accession>
<comment type="similarity">
    <text evidence="1">Belongs to the inositol polyphosphate 5-phosphatase family.</text>
</comment>
<protein>
    <recommendedName>
        <fullName evidence="3">Inositol polyphosphate-related phosphatase domain-containing protein</fullName>
    </recommendedName>
</protein>
<keyword evidence="5" id="KW-1185">Reference proteome</keyword>
<dbReference type="PANTHER" id="PTHR45666">
    <property type="entry name" value="TYPE IV INOSITOL POLYPHOSPHATE 5-PHOSPHATASE 9"/>
    <property type="match status" value="1"/>
</dbReference>
<dbReference type="GO" id="GO:0004445">
    <property type="term" value="F:inositol-polyphosphate 5-phosphatase activity"/>
    <property type="evidence" value="ECO:0007669"/>
    <property type="project" value="InterPro"/>
</dbReference>
<dbReference type="Proteomes" id="UP000886520">
    <property type="component" value="Chromosome 12"/>
</dbReference>
<dbReference type="Pfam" id="PF22669">
    <property type="entry name" value="Exo_endo_phos2"/>
    <property type="match status" value="2"/>
</dbReference>
<evidence type="ECO:0000256" key="1">
    <source>
        <dbReference type="ARBA" id="ARBA00010768"/>
    </source>
</evidence>
<dbReference type="GO" id="GO:0046856">
    <property type="term" value="P:phosphatidylinositol dephosphorylation"/>
    <property type="evidence" value="ECO:0007669"/>
    <property type="project" value="InterPro"/>
</dbReference>
<dbReference type="GO" id="GO:0004439">
    <property type="term" value="F:phosphatidylinositol-4,5-bisphosphate 5-phosphatase activity"/>
    <property type="evidence" value="ECO:0007669"/>
    <property type="project" value="TreeGrafter"/>
</dbReference>
<dbReference type="GO" id="GO:0034485">
    <property type="term" value="F:phosphatidylinositol-3,4,5-trisphosphate 5-phosphatase activity"/>
    <property type="evidence" value="ECO:0007669"/>
    <property type="project" value="TreeGrafter"/>
</dbReference>
<dbReference type="InterPro" id="IPR045849">
    <property type="entry name" value="IP5P_plant"/>
</dbReference>
<comment type="caution">
    <text evidence="4">The sequence shown here is derived from an EMBL/GenBank/DDBJ whole genome shotgun (WGS) entry which is preliminary data.</text>
</comment>
<organism evidence="4 5">
    <name type="scientific">Adiantum capillus-veneris</name>
    <name type="common">Maidenhair fern</name>
    <dbReference type="NCBI Taxonomy" id="13818"/>
    <lineage>
        <taxon>Eukaryota</taxon>
        <taxon>Viridiplantae</taxon>
        <taxon>Streptophyta</taxon>
        <taxon>Embryophyta</taxon>
        <taxon>Tracheophyta</taxon>
        <taxon>Polypodiopsida</taxon>
        <taxon>Polypodiidae</taxon>
        <taxon>Polypodiales</taxon>
        <taxon>Pteridineae</taxon>
        <taxon>Pteridaceae</taxon>
        <taxon>Vittarioideae</taxon>
        <taxon>Adiantum</taxon>
    </lineage>
</organism>
<evidence type="ECO:0000313" key="5">
    <source>
        <dbReference type="Proteomes" id="UP000886520"/>
    </source>
</evidence>
<dbReference type="SMART" id="SM00128">
    <property type="entry name" value="IPPc"/>
    <property type="match status" value="1"/>
</dbReference>
<gene>
    <name evidence="4" type="ORF">GOP47_0012153</name>
</gene>
<proteinExistence type="inferred from homology"/>
<evidence type="ECO:0000259" key="3">
    <source>
        <dbReference type="SMART" id="SM00128"/>
    </source>
</evidence>
<feature type="domain" description="Inositol polyphosphate-related phosphatase" evidence="3">
    <location>
        <begin position="99"/>
        <end position="478"/>
    </location>
</feature>
<keyword evidence="2" id="KW-0378">Hydrolase</keyword>
<dbReference type="InterPro" id="IPR000300">
    <property type="entry name" value="IPPc"/>
</dbReference>
<dbReference type="SUPFAM" id="SSF56219">
    <property type="entry name" value="DNase I-like"/>
    <property type="match status" value="1"/>
</dbReference>
<evidence type="ECO:0000313" key="4">
    <source>
        <dbReference type="EMBL" id="KAI5072047.1"/>
    </source>
</evidence>